<evidence type="ECO:0000256" key="7">
    <source>
        <dbReference type="ARBA" id="ARBA00023251"/>
    </source>
</evidence>
<reference evidence="13" key="1">
    <citation type="submission" date="2016-10" db="EMBL/GenBank/DDBJ databases">
        <authorList>
            <person name="Varghese N."/>
            <person name="Submissions S."/>
        </authorList>
    </citation>
    <scope>NUCLEOTIDE SEQUENCE [LARGE SCALE GENOMIC DNA]</scope>
    <source>
        <strain evidence="13">BL9</strain>
    </source>
</reference>
<evidence type="ECO:0000256" key="2">
    <source>
        <dbReference type="ARBA" id="ARBA00010571"/>
    </source>
</evidence>
<dbReference type="Pfam" id="PF00302">
    <property type="entry name" value="CAT"/>
    <property type="match status" value="1"/>
</dbReference>
<keyword evidence="13" id="KW-1185">Reference proteome</keyword>
<organism evidence="12 13">
    <name type="scientific">Paenibacillus polysaccharolyticus</name>
    <dbReference type="NCBI Taxonomy" id="582692"/>
    <lineage>
        <taxon>Bacteria</taxon>
        <taxon>Bacillati</taxon>
        <taxon>Bacillota</taxon>
        <taxon>Bacilli</taxon>
        <taxon>Bacillales</taxon>
        <taxon>Paenibacillaceae</taxon>
        <taxon>Paenibacillus</taxon>
    </lineage>
</organism>
<dbReference type="STRING" id="582692.SAMN05720606_12758"/>
<evidence type="ECO:0000256" key="9">
    <source>
        <dbReference type="PIRSR" id="PIRSR000440-1"/>
    </source>
</evidence>
<evidence type="ECO:0000313" key="12">
    <source>
        <dbReference type="EMBL" id="SCZ12800.1"/>
    </source>
</evidence>
<dbReference type="PIRSF" id="PIRSF000440">
    <property type="entry name" value="CAT"/>
    <property type="match status" value="1"/>
</dbReference>
<dbReference type="Gene3D" id="3.30.559.10">
    <property type="entry name" value="Chloramphenicol acetyltransferase-like domain"/>
    <property type="match status" value="1"/>
</dbReference>
<comment type="function">
    <text evidence="1 10">This enzyme is an effector of chloramphenicol resistance in bacteria.</text>
</comment>
<comment type="catalytic activity">
    <reaction evidence="10">
        <text>chloramphenicol + acetyl-CoA = chloramphenicol 3-acetate + CoA</text>
        <dbReference type="Rhea" id="RHEA:18421"/>
        <dbReference type="ChEBI" id="CHEBI:16730"/>
        <dbReference type="ChEBI" id="CHEBI:17698"/>
        <dbReference type="ChEBI" id="CHEBI:57287"/>
        <dbReference type="ChEBI" id="CHEBI:57288"/>
        <dbReference type="EC" id="2.3.1.28"/>
    </reaction>
</comment>
<dbReference type="PANTHER" id="PTHR38474">
    <property type="entry name" value="SLR0299 PROTEIN"/>
    <property type="match status" value="1"/>
</dbReference>
<evidence type="ECO:0000256" key="10">
    <source>
        <dbReference type="RuleBase" id="RU000503"/>
    </source>
</evidence>
<evidence type="ECO:0000256" key="6">
    <source>
        <dbReference type="ARBA" id="ARBA00022679"/>
    </source>
</evidence>
<evidence type="ECO:0000256" key="3">
    <source>
        <dbReference type="ARBA" id="ARBA00011233"/>
    </source>
</evidence>
<gene>
    <name evidence="12" type="ORF">SAMN05720606_12758</name>
</gene>
<keyword evidence="7 10" id="KW-0046">Antibiotic resistance</keyword>
<evidence type="ECO:0000256" key="5">
    <source>
        <dbReference type="ARBA" id="ARBA00020291"/>
    </source>
</evidence>
<feature type="active site" description="Proton acceptor" evidence="9">
    <location>
        <position position="189"/>
    </location>
</feature>
<dbReference type="PANTHER" id="PTHR38474:SF2">
    <property type="entry name" value="CHLORAMPHENICOL ACETYLTRANSFERASE"/>
    <property type="match status" value="1"/>
</dbReference>
<dbReference type="EMBL" id="FMVM01000027">
    <property type="protein sequence ID" value="SCZ12800.1"/>
    <property type="molecule type" value="Genomic_DNA"/>
</dbReference>
<accession>A0A1G5LKP7</accession>
<protein>
    <recommendedName>
        <fullName evidence="5 10">Chloramphenicol acetyltransferase</fullName>
        <ecNumber evidence="4 10">2.3.1.28</ecNumber>
    </recommendedName>
</protein>
<dbReference type="NCBIfam" id="NF000491">
    <property type="entry name" value="chloram_CatA"/>
    <property type="match status" value="1"/>
</dbReference>
<dbReference type="SMART" id="SM01059">
    <property type="entry name" value="CAT"/>
    <property type="match status" value="1"/>
</dbReference>
<keyword evidence="8 10" id="KW-0012">Acyltransferase</keyword>
<name>A0A1G5LKP7_9BACL</name>
<dbReference type="AlphaFoldDB" id="A0A1G5LKP7"/>
<dbReference type="InterPro" id="IPR023213">
    <property type="entry name" value="CAT-like_dom_sf"/>
</dbReference>
<evidence type="ECO:0000256" key="11">
    <source>
        <dbReference type="RuleBase" id="RU004156"/>
    </source>
</evidence>
<comment type="subunit">
    <text evidence="3">Homotrimer.</text>
</comment>
<sequence length="216" mass="25246">MNFNKIDFNTWNRTDIFHHYMNQNTSFSLTNEMDVTAVYQLIKQKEYRFYPAFIFLISSVVNSNRAFRTGYNNDGDLGYWDMLEPLYTIFDHSSESFSAIWTRVTDDFNTFQDAYIIDVEKYKRSGKLFPKTPIPENVFSLSMIPWTSFTGFNLNINNNNRYLLPIITAGRFIHKGNSIFLPLSLQVHHSVCDGFHAGLFMNAVQELANNPEDWLL</sequence>
<evidence type="ECO:0000256" key="8">
    <source>
        <dbReference type="ARBA" id="ARBA00023315"/>
    </source>
</evidence>
<evidence type="ECO:0000256" key="4">
    <source>
        <dbReference type="ARBA" id="ARBA00013235"/>
    </source>
</evidence>
<evidence type="ECO:0000256" key="1">
    <source>
        <dbReference type="ARBA" id="ARBA00002150"/>
    </source>
</evidence>
<dbReference type="EC" id="2.3.1.28" evidence="4 10"/>
<dbReference type="SUPFAM" id="SSF52777">
    <property type="entry name" value="CoA-dependent acyltransferases"/>
    <property type="match status" value="1"/>
</dbReference>
<dbReference type="RefSeq" id="WP_090924751.1">
    <property type="nucleotide sequence ID" value="NZ_FMVM01000027.1"/>
</dbReference>
<comment type="similarity">
    <text evidence="2 11">Belongs to the chloramphenicol acetyltransferase family.</text>
</comment>
<keyword evidence="6 10" id="KW-0808">Transferase</keyword>
<dbReference type="PROSITE" id="PS00100">
    <property type="entry name" value="CAT"/>
    <property type="match status" value="1"/>
</dbReference>
<dbReference type="Proteomes" id="UP000198538">
    <property type="component" value="Unassembled WGS sequence"/>
</dbReference>
<dbReference type="InterPro" id="IPR018372">
    <property type="entry name" value="Chloramphenicol_AcTrfase_AS"/>
</dbReference>
<proteinExistence type="inferred from homology"/>
<dbReference type="InterPro" id="IPR001707">
    <property type="entry name" value="Cmp_AcTrfase"/>
</dbReference>
<dbReference type="GO" id="GO:0008811">
    <property type="term" value="F:chloramphenicol O-acetyltransferase activity"/>
    <property type="evidence" value="ECO:0007669"/>
    <property type="project" value="UniProtKB-EC"/>
</dbReference>
<dbReference type="GO" id="GO:0046677">
    <property type="term" value="P:response to antibiotic"/>
    <property type="evidence" value="ECO:0007669"/>
    <property type="project" value="UniProtKB-KW"/>
</dbReference>
<evidence type="ECO:0000313" key="13">
    <source>
        <dbReference type="Proteomes" id="UP000198538"/>
    </source>
</evidence>